<evidence type="ECO:0000313" key="1">
    <source>
        <dbReference type="EMBL" id="KGB91897.1"/>
    </source>
</evidence>
<proteinExistence type="predicted"/>
<name>A0AA89C819_BURCE</name>
<dbReference type="EMBL" id="JPGD01000006">
    <property type="protein sequence ID" value="KGB91897.1"/>
    <property type="molecule type" value="Genomic_DNA"/>
</dbReference>
<accession>A0AA89C819</accession>
<dbReference type="AlphaFoldDB" id="A0AA89C819"/>
<sequence length="135" mass="14682">MTTQNTIALIVDPDSGERIHDIAAHARHTWVVTSDANDPVIRQVWNTRRAESDRAAEGGVTLFLRHGDDRDSWCAGILDAVDDHHGDAMHLDGHAILVVYGTPLSARLRHALSAFGFSGFVSTAEGFRAIKRGTA</sequence>
<gene>
    <name evidence="1" type="ORF">DM43_790</name>
</gene>
<reference evidence="1 2" key="1">
    <citation type="submission" date="2014-06" db="EMBL/GenBank/DDBJ databases">
        <authorList>
            <person name="Bishop-Lilly K.A."/>
            <person name="Broomall S.M."/>
            <person name="Chain P.S."/>
            <person name="Chertkov O."/>
            <person name="Coyne S.R."/>
            <person name="Daligault H.E."/>
            <person name="Davenport K.W."/>
            <person name="Erkkila T."/>
            <person name="Frey K.G."/>
            <person name="Gibbons H.S."/>
            <person name="Gu W."/>
            <person name="Jaissle J."/>
            <person name="Johnson S.L."/>
            <person name="Koroleva G.I."/>
            <person name="Ladner J.T."/>
            <person name="Lo C.-C."/>
            <person name="Minogue T.D."/>
            <person name="Munk C."/>
            <person name="Palacios G.F."/>
            <person name="Redden C.L."/>
            <person name="Rosenzweig C.N."/>
            <person name="Scholz M.B."/>
            <person name="Teshima H."/>
            <person name="Xu Y."/>
        </authorList>
    </citation>
    <scope>NUCLEOTIDE SEQUENCE [LARGE SCALE GENOMIC DNA]</scope>
    <source>
        <strain evidence="1 2">DWS 37UF10B-2</strain>
    </source>
</reference>
<evidence type="ECO:0000313" key="2">
    <source>
        <dbReference type="Proteomes" id="UP000029575"/>
    </source>
</evidence>
<comment type="caution">
    <text evidence="1">The sequence shown here is derived from an EMBL/GenBank/DDBJ whole genome shotgun (WGS) entry which is preliminary data.</text>
</comment>
<dbReference type="Proteomes" id="UP000029575">
    <property type="component" value="Unassembled WGS sequence"/>
</dbReference>
<organism evidence="1 2">
    <name type="scientific">Burkholderia cepacia</name>
    <name type="common">Pseudomonas cepacia</name>
    <dbReference type="NCBI Taxonomy" id="292"/>
    <lineage>
        <taxon>Bacteria</taxon>
        <taxon>Pseudomonadati</taxon>
        <taxon>Pseudomonadota</taxon>
        <taxon>Betaproteobacteria</taxon>
        <taxon>Burkholderiales</taxon>
        <taxon>Burkholderiaceae</taxon>
        <taxon>Burkholderia</taxon>
        <taxon>Burkholderia cepacia complex</taxon>
    </lineage>
</organism>
<protein>
    <submittedName>
        <fullName evidence="1">Uncharacterized protein</fullName>
    </submittedName>
</protein>